<dbReference type="Proteomes" id="UP001642360">
    <property type="component" value="Unassembled WGS sequence"/>
</dbReference>
<dbReference type="EMBL" id="CAUOFW020007279">
    <property type="protein sequence ID" value="CAK9178619.1"/>
    <property type="molecule type" value="Genomic_DNA"/>
</dbReference>
<dbReference type="AlphaFoldDB" id="A0ABC8UDL3"/>
<evidence type="ECO:0000313" key="1">
    <source>
        <dbReference type="EMBL" id="CAK9178619.1"/>
    </source>
</evidence>
<evidence type="ECO:0000313" key="2">
    <source>
        <dbReference type="Proteomes" id="UP001642360"/>
    </source>
</evidence>
<protein>
    <submittedName>
        <fullName evidence="1">Uncharacterized protein</fullName>
    </submittedName>
</protein>
<sequence>MNHSEILQPRADFGNQWTGPYYGGLFYDGYTYAQPPPHYPSMYAAAAGVYGAYPVYGTHQQVS</sequence>
<reference evidence="1 2" key="1">
    <citation type="submission" date="2024-02" db="EMBL/GenBank/DDBJ databases">
        <authorList>
            <person name="Vignale AGUSTIN F."/>
            <person name="Sosa J E."/>
            <person name="Modenutti C."/>
        </authorList>
    </citation>
    <scope>NUCLEOTIDE SEQUENCE [LARGE SCALE GENOMIC DNA]</scope>
</reference>
<accession>A0ABC8UDL3</accession>
<keyword evidence="2" id="KW-1185">Reference proteome</keyword>
<name>A0ABC8UDL3_9AQUA</name>
<organism evidence="1 2">
    <name type="scientific">Ilex paraguariensis</name>
    <name type="common">yerba mate</name>
    <dbReference type="NCBI Taxonomy" id="185542"/>
    <lineage>
        <taxon>Eukaryota</taxon>
        <taxon>Viridiplantae</taxon>
        <taxon>Streptophyta</taxon>
        <taxon>Embryophyta</taxon>
        <taxon>Tracheophyta</taxon>
        <taxon>Spermatophyta</taxon>
        <taxon>Magnoliopsida</taxon>
        <taxon>eudicotyledons</taxon>
        <taxon>Gunneridae</taxon>
        <taxon>Pentapetalae</taxon>
        <taxon>asterids</taxon>
        <taxon>campanulids</taxon>
        <taxon>Aquifoliales</taxon>
        <taxon>Aquifoliaceae</taxon>
        <taxon>Ilex</taxon>
    </lineage>
</organism>
<comment type="caution">
    <text evidence="1">The sequence shown here is derived from an EMBL/GenBank/DDBJ whole genome shotgun (WGS) entry which is preliminary data.</text>
</comment>
<proteinExistence type="predicted"/>
<gene>
    <name evidence="1" type="ORF">ILEXP_LOCUS48521</name>
</gene>